<reference evidence="2" key="1">
    <citation type="submission" date="2021-01" db="EMBL/GenBank/DDBJ databases">
        <authorList>
            <person name="Corre E."/>
            <person name="Pelletier E."/>
            <person name="Niang G."/>
            <person name="Scheremetjew M."/>
            <person name="Finn R."/>
            <person name="Kale V."/>
            <person name="Holt S."/>
            <person name="Cochrane G."/>
            <person name="Meng A."/>
            <person name="Brown T."/>
            <person name="Cohen L."/>
        </authorList>
    </citation>
    <scope>NUCLEOTIDE SEQUENCE</scope>
    <source>
        <strain evidence="2">OF101</strain>
    </source>
</reference>
<evidence type="ECO:0000313" key="2">
    <source>
        <dbReference type="EMBL" id="CAD9176548.1"/>
    </source>
</evidence>
<gene>
    <name evidence="2" type="ORF">ACAT0790_LOCUS53317</name>
</gene>
<feature type="compositionally biased region" description="Basic residues" evidence="1">
    <location>
        <begin position="284"/>
        <end position="293"/>
    </location>
</feature>
<evidence type="ECO:0000256" key="1">
    <source>
        <dbReference type="SAM" id="MobiDB-lite"/>
    </source>
</evidence>
<organism evidence="2">
    <name type="scientific">Alexandrium catenella</name>
    <name type="common">Red tide dinoflagellate</name>
    <name type="synonym">Gonyaulax catenella</name>
    <dbReference type="NCBI Taxonomy" id="2925"/>
    <lineage>
        <taxon>Eukaryota</taxon>
        <taxon>Sar</taxon>
        <taxon>Alveolata</taxon>
        <taxon>Dinophyceae</taxon>
        <taxon>Gonyaulacales</taxon>
        <taxon>Pyrocystaceae</taxon>
        <taxon>Alexandrium</taxon>
    </lineage>
</organism>
<name>A0A7S1RUT6_ALECA</name>
<accession>A0A7S1RUT6</accession>
<dbReference type="EMBL" id="HBGE01089498">
    <property type="protein sequence ID" value="CAD9176548.1"/>
    <property type="molecule type" value="Transcribed_RNA"/>
</dbReference>
<protein>
    <submittedName>
        <fullName evidence="2">Uncharacterized protein</fullName>
    </submittedName>
</protein>
<feature type="region of interest" description="Disordered" evidence="1">
    <location>
        <begin position="280"/>
        <end position="300"/>
    </location>
</feature>
<sequence length="300" mass="32983">MPACIAMAQQRDGPMYVHLVNPLAFASTPSTSAESLSVQGDPYSFVTHCPPGLEITETPERSAVYATNEVKGSCAMDQAMESHPLGRARGASHGQELVSSVLQNVLGDDFIGLDDSDSCKGSWEQTVWHSDSLPDGTEHRWWTKSTRPLLCPLTGFPINLLPYPPFKLRADPQKPSPYTLVDGKFLAMLLVVDHQTLVGGRRLQASDLRVLDSYVRRCKLGPFKPARLQELQLAVANAASAEARTAALQELSRFRNEARAELGKLRKIQETRVLHVLRGEAGGRRHGRARPQKNQRAAIA</sequence>
<proteinExistence type="predicted"/>
<dbReference type="AlphaFoldDB" id="A0A7S1RUT6"/>